<evidence type="ECO:0000259" key="4">
    <source>
        <dbReference type="PROSITE" id="PS50303"/>
    </source>
</evidence>
<dbReference type="eggNOG" id="KOG2049">
    <property type="taxonomic scope" value="Eukaryota"/>
</dbReference>
<sequence length="481" mass="52534">MSGASKNFYASMVLKSNYPDAQPLTSTGAPLKKGQQPYRSSHYSSATANPSAFPVLTQPLALPVGLQSPQTLPANVLRPTELIPTASHESSDSSKHSAKMYTHNPYASTCTTPSTYLSQSTSMESGTFASPYATVTAPRTSAITPPHSSGASTFPVYAASEGSCGEAGALANMLEDQFLSILGNIPSTAMSSRGRHILLNVLRLQHIDKIQMIYDELVPQFNTLAMDQHGCHVARTLIEYISTPQMEALVPYIDPKVIRQMATTTQHTRRVLQAVFEHHKSDALMPIVEVVTSDCQLLSVTQQGCIAIIRIIEYAKPAQKRTLISALVPLLSTLAKNQFGNYVVQCILKNIEGYVSLNDLVGSFQGHWVELSCDKYSSNVMEKIVGMLKGTLRQRIVNELIFDVTHLQCLMQNSFGNYVLQAMIGSAVNQYEYGLIYDAVTPLLHTSPYGHRIEAKLKGRYDALYSKPVPAIATPVDATSK</sequence>
<proteinExistence type="predicted"/>
<keyword evidence="6" id="KW-1185">Reference proteome</keyword>
<dbReference type="PROSITE" id="PS50303">
    <property type="entry name" value="PUM_HD"/>
    <property type="match status" value="1"/>
</dbReference>
<feature type="repeat" description="Pumilio" evidence="2">
    <location>
        <begin position="399"/>
        <end position="438"/>
    </location>
</feature>
<dbReference type="InterPro" id="IPR033133">
    <property type="entry name" value="PUM-HD"/>
</dbReference>
<dbReference type="FunFam" id="1.25.10.10:FF:000820">
    <property type="entry name" value="Pumilio/PUF RNA binding protein 5, putative"/>
    <property type="match status" value="1"/>
</dbReference>
<evidence type="ECO:0000256" key="3">
    <source>
        <dbReference type="SAM" id="MobiDB-lite"/>
    </source>
</evidence>
<dbReference type="AlphaFoldDB" id="A0A088S268"/>
<name>A0A088S268_LEIPA</name>
<feature type="repeat" description="Pumilio" evidence="2">
    <location>
        <begin position="326"/>
        <end position="362"/>
    </location>
</feature>
<evidence type="ECO:0000313" key="6">
    <source>
        <dbReference type="Proteomes" id="UP000063063"/>
    </source>
</evidence>
<feature type="repeat" description="Pumilio" evidence="2">
    <location>
        <begin position="363"/>
        <end position="398"/>
    </location>
</feature>
<dbReference type="GO" id="GO:0005737">
    <property type="term" value="C:cytoplasm"/>
    <property type="evidence" value="ECO:0007669"/>
    <property type="project" value="TreeGrafter"/>
</dbReference>
<keyword evidence="1" id="KW-0677">Repeat</keyword>
<feature type="region of interest" description="Disordered" evidence="3">
    <location>
        <begin position="24"/>
        <end position="45"/>
    </location>
</feature>
<organism evidence="5 6">
    <name type="scientific">Leishmania panamensis</name>
    <dbReference type="NCBI Taxonomy" id="5679"/>
    <lineage>
        <taxon>Eukaryota</taxon>
        <taxon>Discoba</taxon>
        <taxon>Euglenozoa</taxon>
        <taxon>Kinetoplastea</taxon>
        <taxon>Metakinetoplastina</taxon>
        <taxon>Trypanosomatida</taxon>
        <taxon>Trypanosomatidae</taxon>
        <taxon>Leishmaniinae</taxon>
        <taxon>Leishmania</taxon>
        <taxon>Leishmania guyanensis species complex</taxon>
    </lineage>
</organism>
<dbReference type="InterPro" id="IPR001313">
    <property type="entry name" value="Pumilio_RNA-bd_rpt"/>
</dbReference>
<dbReference type="GeneID" id="22572211"/>
<dbReference type="InterPro" id="IPR016024">
    <property type="entry name" value="ARM-type_fold"/>
</dbReference>
<evidence type="ECO:0000256" key="2">
    <source>
        <dbReference type="PROSITE-ProRule" id="PRU00317"/>
    </source>
</evidence>
<reference evidence="5 6" key="1">
    <citation type="journal article" date="2015" name="Sci. Rep.">
        <title>The genome of Leishmania panamensis: insights into genomics of the L. (Viannia) subgenus.</title>
        <authorList>
            <person name="Llanes A."/>
            <person name="Restrepo C.M."/>
            <person name="Vecchio G.D."/>
            <person name="Anguizola F.J."/>
            <person name="Lleonart R."/>
        </authorList>
    </citation>
    <scope>NUCLEOTIDE SEQUENCE [LARGE SCALE GENOMIC DNA]</scope>
    <source>
        <strain evidence="5 6">MHOM/PA/94/PSC-1</strain>
    </source>
</reference>
<dbReference type="EMBL" id="CP009375">
    <property type="protein sequence ID" value="AIN95566.1"/>
    <property type="molecule type" value="Genomic_DNA"/>
</dbReference>
<accession>A0A088S268</accession>
<dbReference type="GO" id="GO:0010608">
    <property type="term" value="P:post-transcriptional regulation of gene expression"/>
    <property type="evidence" value="ECO:0007669"/>
    <property type="project" value="TreeGrafter"/>
</dbReference>
<dbReference type="PANTHER" id="PTHR12537:SF59">
    <property type="entry name" value="RNA BINDING PROTEIN 5, PUTATIVE-RELATED"/>
    <property type="match status" value="1"/>
</dbReference>
<feature type="repeat" description="Pumilio" evidence="2">
    <location>
        <begin position="216"/>
        <end position="251"/>
    </location>
</feature>
<dbReference type="RefSeq" id="XP_010703888.1">
    <property type="nucleotide sequence ID" value="XM_010705586.1"/>
</dbReference>
<dbReference type="SMART" id="SM00025">
    <property type="entry name" value="Pumilio"/>
    <property type="match status" value="7"/>
</dbReference>
<dbReference type="VEuPathDB" id="TriTrypDB:LPAL13_060005600"/>
<dbReference type="PROSITE" id="PS50302">
    <property type="entry name" value="PUM"/>
    <property type="match status" value="4"/>
</dbReference>
<dbReference type="VEuPathDB" id="TriTrypDB:LPMP_060050"/>
<protein>
    <submittedName>
        <fullName evidence="5">Pumilio/PUF RNA binding protein 5, putative</fullName>
    </submittedName>
</protein>
<dbReference type="KEGG" id="lpan:LPMP_060050"/>
<gene>
    <name evidence="5" type="primary">PUF5</name>
    <name evidence="5" type="ORF">LPMP_060050</name>
</gene>
<dbReference type="Gene3D" id="1.25.10.10">
    <property type="entry name" value="Leucine-rich Repeat Variant"/>
    <property type="match status" value="1"/>
</dbReference>
<dbReference type="SUPFAM" id="SSF48371">
    <property type="entry name" value="ARM repeat"/>
    <property type="match status" value="1"/>
</dbReference>
<dbReference type="PANTHER" id="PTHR12537">
    <property type="entry name" value="RNA BINDING PROTEIN PUMILIO-RELATED"/>
    <property type="match status" value="1"/>
</dbReference>
<feature type="domain" description="PUM-HD" evidence="4">
    <location>
        <begin position="112"/>
        <end position="465"/>
    </location>
</feature>
<dbReference type="InterPro" id="IPR011989">
    <property type="entry name" value="ARM-like"/>
</dbReference>
<dbReference type="OrthoDB" id="668540at2759"/>
<evidence type="ECO:0000256" key="1">
    <source>
        <dbReference type="ARBA" id="ARBA00022737"/>
    </source>
</evidence>
<evidence type="ECO:0000313" key="5">
    <source>
        <dbReference type="EMBL" id="AIN95566.1"/>
    </source>
</evidence>
<dbReference type="GO" id="GO:0003729">
    <property type="term" value="F:mRNA binding"/>
    <property type="evidence" value="ECO:0007669"/>
    <property type="project" value="TreeGrafter"/>
</dbReference>
<dbReference type="Pfam" id="PF00806">
    <property type="entry name" value="PUF"/>
    <property type="match status" value="5"/>
</dbReference>
<dbReference type="Proteomes" id="UP000063063">
    <property type="component" value="Chromosome 6"/>
</dbReference>